<name>A0ABM1C1F3_LIMPO</name>
<comment type="subcellular location">
    <subcellularLocation>
        <location evidence="1">Membrane</location>
        <topology evidence="1">Multi-pass membrane protein</topology>
    </subcellularLocation>
</comment>
<evidence type="ECO:0000256" key="3">
    <source>
        <dbReference type="ARBA" id="ARBA00022989"/>
    </source>
</evidence>
<reference evidence="8" key="1">
    <citation type="submission" date="2025-08" db="UniProtKB">
        <authorList>
            <consortium name="RefSeq"/>
        </authorList>
    </citation>
    <scope>IDENTIFICATION</scope>
    <source>
        <tissue evidence="8">Muscle</tissue>
    </source>
</reference>
<keyword evidence="4 6" id="KW-0472">Membrane</keyword>
<keyword evidence="3 6" id="KW-1133">Transmembrane helix</keyword>
<dbReference type="InterPro" id="IPR011701">
    <property type="entry name" value="MFS"/>
</dbReference>
<dbReference type="SUPFAM" id="SSF103473">
    <property type="entry name" value="MFS general substrate transporter"/>
    <property type="match status" value="1"/>
</dbReference>
<keyword evidence="7" id="KW-1185">Reference proteome</keyword>
<protein>
    <submittedName>
        <fullName evidence="8">Organic cation transporter 1-like</fullName>
    </submittedName>
</protein>
<sequence>MKIGQTMDREKQEEKSHSLLDFFKFPQLRKKLCIITLNWSSIAVAYFGLTINISNLGGNDFLNYFCLSVIELPAFVLGLYLMDRWGRKWTNTLFVTTAGLFCLMPVFMPPRLKVLIMVASVMGKFGSAAAFMVIYQQATELYPTPVRSMGMSIGSMVSSIAIICMPYVVYLGTYNKFIPFLIIGGMCVTAGLLAPLVPETLHENLPQTLEESEKFGVGQKFFSCVRSTKRDTTDESEENAGGEPISS</sequence>
<evidence type="ECO:0000256" key="2">
    <source>
        <dbReference type="ARBA" id="ARBA00022692"/>
    </source>
</evidence>
<dbReference type="InterPro" id="IPR036259">
    <property type="entry name" value="MFS_trans_sf"/>
</dbReference>
<keyword evidence="2 6" id="KW-0812">Transmembrane</keyword>
<accession>A0ABM1C1F3</accession>
<feature type="transmembrane region" description="Helical" evidence="6">
    <location>
        <begin position="177"/>
        <end position="197"/>
    </location>
</feature>
<gene>
    <name evidence="8" type="primary">LOC106476446</name>
</gene>
<dbReference type="GeneID" id="106476446"/>
<dbReference type="Proteomes" id="UP000694941">
    <property type="component" value="Unplaced"/>
</dbReference>
<feature type="transmembrane region" description="Helical" evidence="6">
    <location>
        <begin position="61"/>
        <end position="82"/>
    </location>
</feature>
<feature type="transmembrane region" description="Helical" evidence="6">
    <location>
        <begin position="32"/>
        <end position="49"/>
    </location>
</feature>
<dbReference type="Gene3D" id="1.20.1250.20">
    <property type="entry name" value="MFS general substrate transporter like domains"/>
    <property type="match status" value="1"/>
</dbReference>
<feature type="transmembrane region" description="Helical" evidence="6">
    <location>
        <begin position="148"/>
        <end position="171"/>
    </location>
</feature>
<evidence type="ECO:0000313" key="7">
    <source>
        <dbReference type="Proteomes" id="UP000694941"/>
    </source>
</evidence>
<feature type="region of interest" description="Disordered" evidence="5">
    <location>
        <begin position="228"/>
        <end position="247"/>
    </location>
</feature>
<proteinExistence type="predicted"/>
<dbReference type="PANTHER" id="PTHR24064">
    <property type="entry name" value="SOLUTE CARRIER FAMILY 22 MEMBER"/>
    <property type="match status" value="1"/>
</dbReference>
<evidence type="ECO:0000313" key="8">
    <source>
        <dbReference type="RefSeq" id="XP_013792559.2"/>
    </source>
</evidence>
<feature type="transmembrane region" description="Helical" evidence="6">
    <location>
        <begin position="114"/>
        <end position="136"/>
    </location>
</feature>
<evidence type="ECO:0000256" key="6">
    <source>
        <dbReference type="SAM" id="Phobius"/>
    </source>
</evidence>
<evidence type="ECO:0000256" key="1">
    <source>
        <dbReference type="ARBA" id="ARBA00004141"/>
    </source>
</evidence>
<organism evidence="7 8">
    <name type="scientific">Limulus polyphemus</name>
    <name type="common">Atlantic horseshoe crab</name>
    <dbReference type="NCBI Taxonomy" id="6850"/>
    <lineage>
        <taxon>Eukaryota</taxon>
        <taxon>Metazoa</taxon>
        <taxon>Ecdysozoa</taxon>
        <taxon>Arthropoda</taxon>
        <taxon>Chelicerata</taxon>
        <taxon>Merostomata</taxon>
        <taxon>Xiphosura</taxon>
        <taxon>Limulidae</taxon>
        <taxon>Limulus</taxon>
    </lineage>
</organism>
<evidence type="ECO:0000256" key="4">
    <source>
        <dbReference type="ARBA" id="ARBA00023136"/>
    </source>
</evidence>
<dbReference type="RefSeq" id="XP_013792559.2">
    <property type="nucleotide sequence ID" value="XM_013937105.2"/>
</dbReference>
<evidence type="ECO:0000256" key="5">
    <source>
        <dbReference type="SAM" id="MobiDB-lite"/>
    </source>
</evidence>
<dbReference type="Pfam" id="PF07690">
    <property type="entry name" value="MFS_1"/>
    <property type="match status" value="1"/>
</dbReference>